<keyword evidence="5 6" id="KW-0472">Membrane</keyword>
<dbReference type="OMA" id="WFLLQAK"/>
<feature type="transmembrane region" description="Helical" evidence="6">
    <location>
        <begin position="74"/>
        <end position="96"/>
    </location>
</feature>
<dbReference type="GO" id="GO:0022857">
    <property type="term" value="F:transmembrane transporter activity"/>
    <property type="evidence" value="ECO:0007669"/>
    <property type="project" value="InterPro"/>
</dbReference>
<evidence type="ECO:0000256" key="2">
    <source>
        <dbReference type="ARBA" id="ARBA00007635"/>
    </source>
</evidence>
<evidence type="ECO:0000256" key="1">
    <source>
        <dbReference type="ARBA" id="ARBA00004141"/>
    </source>
</evidence>
<accession>A0A4Y7K7Y5</accession>
<protein>
    <recommendedName>
        <fullName evidence="6">WAT1-related protein</fullName>
    </recommendedName>
</protein>
<dbReference type="AlphaFoldDB" id="A0A4Y7K7Y5"/>
<evidence type="ECO:0000313" key="8">
    <source>
        <dbReference type="EMBL" id="RZC69453.1"/>
    </source>
</evidence>
<comment type="subcellular location">
    <subcellularLocation>
        <location evidence="1 6">Membrane</location>
        <topology evidence="1 6">Multi-pass membrane protein</topology>
    </subcellularLocation>
</comment>
<evidence type="ECO:0000259" key="7">
    <source>
        <dbReference type="Pfam" id="PF00892"/>
    </source>
</evidence>
<reference evidence="8 9" key="1">
    <citation type="journal article" date="2018" name="Science">
        <title>The opium poppy genome and morphinan production.</title>
        <authorList>
            <person name="Guo L."/>
            <person name="Winzer T."/>
            <person name="Yang X."/>
            <person name="Li Y."/>
            <person name="Ning Z."/>
            <person name="He Z."/>
            <person name="Teodor R."/>
            <person name="Lu Y."/>
            <person name="Bowser T.A."/>
            <person name="Graham I.A."/>
            <person name="Ye K."/>
        </authorList>
    </citation>
    <scope>NUCLEOTIDE SEQUENCE [LARGE SCALE GENOMIC DNA]</scope>
    <source>
        <strain evidence="9">cv. HN1</strain>
        <tissue evidence="8">Leaves</tissue>
    </source>
</reference>
<comment type="similarity">
    <text evidence="2 6">Belongs to the drug/metabolite transporter (DMT) superfamily. Plant drug/metabolite exporter (P-DME) (TC 2.A.7.4) family.</text>
</comment>
<dbReference type="GO" id="GO:0016020">
    <property type="term" value="C:membrane"/>
    <property type="evidence" value="ECO:0007669"/>
    <property type="project" value="UniProtKB-SubCell"/>
</dbReference>
<sequence length="363" mass="39811">MGEMKWLNEWQPAFLMVGIDFALAISNVLLKKVVDEGIDHLVLIAYRSSISVVFLAPIAYFWERKSRPKLTSGIVCHLFLSAMLGATITQYLVLLGMQNTSVTYTCAFVNVVPVITFLMALPFGLETVDMKSKSGRAKVLGTFVCVGGAMLLSLYKGMQLANFPESTRETASVHTANNPVNWLTPNSKSERWTIGTVALVASMIVWSSWYLLQAKIGKTYPCQYSSTVIMCFFGAIQSTLLSLATNQDYSSWLLKGKVQIIAVLYTGIVGSGLSFVGMSYCVKKRGPLFTAAFGPLIQIIVAIFDFSILHGQLHLGSVLGSILVIAGLYILLWGKNKEAKACVTKQVEATEDHDEEEQAMSRA</sequence>
<evidence type="ECO:0000313" key="9">
    <source>
        <dbReference type="Proteomes" id="UP000316621"/>
    </source>
</evidence>
<dbReference type="InterPro" id="IPR000620">
    <property type="entry name" value="EamA_dom"/>
</dbReference>
<evidence type="ECO:0000256" key="3">
    <source>
        <dbReference type="ARBA" id="ARBA00022692"/>
    </source>
</evidence>
<feature type="transmembrane region" description="Helical" evidence="6">
    <location>
        <begin position="42"/>
        <end position="62"/>
    </location>
</feature>
<gene>
    <name evidence="8" type="ORF">C5167_032557</name>
</gene>
<feature type="transmembrane region" description="Helical" evidence="6">
    <location>
        <begin position="315"/>
        <end position="332"/>
    </location>
</feature>
<feature type="transmembrane region" description="Helical" evidence="6">
    <location>
        <begin position="192"/>
        <end position="212"/>
    </location>
</feature>
<dbReference type="Pfam" id="PF00892">
    <property type="entry name" value="EamA"/>
    <property type="match status" value="2"/>
</dbReference>
<dbReference type="SUPFAM" id="SSF103481">
    <property type="entry name" value="Multidrug resistance efflux transporter EmrE"/>
    <property type="match status" value="2"/>
</dbReference>
<organism evidence="8 9">
    <name type="scientific">Papaver somniferum</name>
    <name type="common">Opium poppy</name>
    <dbReference type="NCBI Taxonomy" id="3469"/>
    <lineage>
        <taxon>Eukaryota</taxon>
        <taxon>Viridiplantae</taxon>
        <taxon>Streptophyta</taxon>
        <taxon>Embryophyta</taxon>
        <taxon>Tracheophyta</taxon>
        <taxon>Spermatophyta</taxon>
        <taxon>Magnoliopsida</taxon>
        <taxon>Ranunculales</taxon>
        <taxon>Papaveraceae</taxon>
        <taxon>Papaveroideae</taxon>
        <taxon>Papaver</taxon>
    </lineage>
</organism>
<evidence type="ECO:0000256" key="5">
    <source>
        <dbReference type="ARBA" id="ARBA00023136"/>
    </source>
</evidence>
<dbReference type="Gramene" id="RZC69453">
    <property type="protein sequence ID" value="RZC69453"/>
    <property type="gene ID" value="C5167_032557"/>
</dbReference>
<keyword evidence="3 6" id="KW-0812">Transmembrane</keyword>
<feature type="transmembrane region" description="Helical" evidence="6">
    <location>
        <begin position="224"/>
        <end position="244"/>
    </location>
</feature>
<evidence type="ECO:0000256" key="4">
    <source>
        <dbReference type="ARBA" id="ARBA00022989"/>
    </source>
</evidence>
<feature type="transmembrane region" description="Helical" evidence="6">
    <location>
        <begin position="12"/>
        <end position="30"/>
    </location>
</feature>
<feature type="transmembrane region" description="Helical" evidence="6">
    <location>
        <begin position="137"/>
        <end position="155"/>
    </location>
</feature>
<dbReference type="OrthoDB" id="1728340at2759"/>
<proteinExistence type="inferred from homology"/>
<dbReference type="EMBL" id="CM010721">
    <property type="protein sequence ID" value="RZC69453.1"/>
    <property type="molecule type" value="Genomic_DNA"/>
</dbReference>
<feature type="transmembrane region" description="Helical" evidence="6">
    <location>
        <begin position="256"/>
        <end position="276"/>
    </location>
</feature>
<name>A0A4Y7K7Y5_PAPSO</name>
<keyword evidence="4 6" id="KW-1133">Transmembrane helix</keyword>
<dbReference type="Proteomes" id="UP000316621">
    <property type="component" value="Chromosome 7"/>
</dbReference>
<keyword evidence="9" id="KW-1185">Reference proteome</keyword>
<evidence type="ECO:0000256" key="6">
    <source>
        <dbReference type="RuleBase" id="RU363077"/>
    </source>
</evidence>
<feature type="transmembrane region" description="Helical" evidence="6">
    <location>
        <begin position="288"/>
        <end position="309"/>
    </location>
</feature>
<dbReference type="PANTHER" id="PTHR31218">
    <property type="entry name" value="WAT1-RELATED PROTEIN"/>
    <property type="match status" value="1"/>
</dbReference>
<feature type="transmembrane region" description="Helical" evidence="6">
    <location>
        <begin position="102"/>
        <end position="125"/>
    </location>
</feature>
<dbReference type="InterPro" id="IPR030184">
    <property type="entry name" value="WAT1-related"/>
</dbReference>
<feature type="domain" description="EamA" evidence="7">
    <location>
        <begin position="14"/>
        <end position="153"/>
    </location>
</feature>
<dbReference type="InterPro" id="IPR037185">
    <property type="entry name" value="EmrE-like"/>
</dbReference>
<feature type="domain" description="EamA" evidence="7">
    <location>
        <begin position="194"/>
        <end position="332"/>
    </location>
</feature>